<dbReference type="STRING" id="658457.SAMN05216601_10416"/>
<sequence>MTDVLLCDYAHARAGDKGNTLSVAVFAFAAEHYAWLARELTCERVAGCLNHRAIGTVKRYELPNLGGLNFVVENALEGGVNASPGLDRHGKSLSYALLGLRLPPPD</sequence>
<dbReference type="RefSeq" id="WP_036998623.1">
    <property type="nucleotide sequence ID" value="NZ_FOWP01000004.1"/>
</dbReference>
<reference evidence="4" key="2">
    <citation type="journal article" date="2014" name="Genome Announc.">
        <title>Draft Genome Sequence of the algae degrading bacterium Pseudomonas mendocina AD6.</title>
        <authorList>
            <person name="Barney B.M."/>
            <person name="Lenneman E.M."/>
        </authorList>
    </citation>
    <scope>NUCLEOTIDE SEQUENCE [LARGE SCALE GENOMIC DNA]</scope>
    <source>
        <strain evidence="4">AD6</strain>
    </source>
</reference>
<evidence type="ECO:0000313" key="2">
    <source>
        <dbReference type="EMBL" id="EZH84037.1"/>
    </source>
</evidence>
<reference evidence="2" key="1">
    <citation type="journal article" date="2014" name="Genome Announc.">
        <title>Draft Genome Sequences of the Alga-Degrading Bacteria Aeromonas hydrophila Strain AD9 and Pseudomonas pseudoalcaligenes Strain AD6.</title>
        <authorList>
            <person name="Barney B.M."/>
            <person name="Lenneman E.M."/>
        </authorList>
    </citation>
    <scope>NUCLEOTIDE SEQUENCE</scope>
    <source>
        <strain evidence="2">AD6</strain>
    </source>
</reference>
<dbReference type="EMBL" id="FOWP01000004">
    <property type="protein sequence ID" value="SFO97329.1"/>
    <property type="molecule type" value="Genomic_DNA"/>
</dbReference>
<dbReference type="Proteomes" id="UP000182400">
    <property type="component" value="Unassembled WGS sequence"/>
</dbReference>
<evidence type="ECO:0000259" key="1">
    <source>
        <dbReference type="Pfam" id="PF23544"/>
    </source>
</evidence>
<dbReference type="PANTHER" id="PTHR47585:SF1">
    <property type="entry name" value="DUF1446 DOMAIN-CONTAINING PROTEIN"/>
    <property type="match status" value="1"/>
</dbReference>
<name>A0A1I5LIY4_9GAMM</name>
<dbReference type="Proteomes" id="UP000023842">
    <property type="component" value="Unassembled WGS sequence"/>
</dbReference>
<proteinExistence type="predicted"/>
<evidence type="ECO:0000313" key="4">
    <source>
        <dbReference type="Proteomes" id="UP000023842"/>
    </source>
</evidence>
<evidence type="ECO:0000313" key="5">
    <source>
        <dbReference type="Proteomes" id="UP000182400"/>
    </source>
</evidence>
<dbReference type="Pfam" id="PF23544">
    <property type="entry name" value="AtuA_ferredoxin"/>
    <property type="match status" value="1"/>
</dbReference>
<dbReference type="InterPro" id="IPR056362">
    <property type="entry name" value="AtuA-like_ferredoxin_dom"/>
</dbReference>
<dbReference type="OrthoDB" id="21390at2"/>
<keyword evidence="4" id="KW-1185">Reference proteome</keyword>
<reference evidence="2" key="3">
    <citation type="submission" date="2014-03" db="EMBL/GenBank/DDBJ databases">
        <authorList>
            <person name="Barney B.M."/>
            <person name="Lenneman E.M."/>
        </authorList>
    </citation>
    <scope>NUCLEOTIDE SEQUENCE</scope>
    <source>
        <strain evidence="2">AD6</strain>
    </source>
</reference>
<dbReference type="PANTHER" id="PTHR47585">
    <property type="match status" value="1"/>
</dbReference>
<feature type="domain" description="AtuA-like ferredoxin-fold" evidence="1">
    <location>
        <begin position="6"/>
        <end position="101"/>
    </location>
</feature>
<reference evidence="3 5" key="4">
    <citation type="submission" date="2016-10" db="EMBL/GenBank/DDBJ databases">
        <authorList>
            <person name="de Groot N.N."/>
        </authorList>
    </citation>
    <scope>NUCLEOTIDE SEQUENCE [LARGE SCALE GENOMIC DNA]</scope>
    <source>
        <strain evidence="3 5">CCUG 59231</strain>
    </source>
</reference>
<organism evidence="3 5">
    <name type="scientific">Ectopseudomonas composti</name>
    <dbReference type="NCBI Taxonomy" id="658457"/>
    <lineage>
        <taxon>Bacteria</taxon>
        <taxon>Pseudomonadati</taxon>
        <taxon>Pseudomonadota</taxon>
        <taxon>Gammaproteobacteria</taxon>
        <taxon>Pseudomonadales</taxon>
        <taxon>Pseudomonadaceae</taxon>
        <taxon>Ectopseudomonas</taxon>
    </lineage>
</organism>
<protein>
    <recommendedName>
        <fullName evidence="1">AtuA-like ferredoxin-fold domain-containing protein</fullName>
    </recommendedName>
</protein>
<accession>A0A1I5LIY4</accession>
<evidence type="ECO:0000313" key="3">
    <source>
        <dbReference type="EMBL" id="SFO97329.1"/>
    </source>
</evidence>
<dbReference type="EMBL" id="JFJN01000004">
    <property type="protein sequence ID" value="EZH84037.1"/>
    <property type="molecule type" value="Genomic_DNA"/>
</dbReference>
<dbReference type="AlphaFoldDB" id="A0A1I5LIY4"/>
<gene>
    <name evidence="2" type="ORF">AU05_13290</name>
    <name evidence="3" type="ORF">SAMN05216601_10416</name>
</gene>